<dbReference type="PROSITE" id="PS50005">
    <property type="entry name" value="TPR"/>
    <property type="match status" value="1"/>
</dbReference>
<dbReference type="InterPro" id="IPR021183">
    <property type="entry name" value="NatA_aux_su"/>
</dbReference>
<evidence type="ECO:0000313" key="5">
    <source>
        <dbReference type="Ensembl" id="ENSCSAVP00000001321.1"/>
    </source>
</evidence>
<dbReference type="SUPFAM" id="SSF48452">
    <property type="entry name" value="TPR-like"/>
    <property type="match status" value="2"/>
</dbReference>
<evidence type="ECO:0000313" key="6">
    <source>
        <dbReference type="Proteomes" id="UP000007875"/>
    </source>
</evidence>
<dbReference type="Pfam" id="PF12569">
    <property type="entry name" value="NatA_aux_su"/>
    <property type="match status" value="1"/>
</dbReference>
<dbReference type="InterPro" id="IPR011990">
    <property type="entry name" value="TPR-like_helical_dom_sf"/>
</dbReference>
<keyword evidence="6" id="KW-1185">Reference proteome</keyword>
<dbReference type="InterPro" id="IPR019734">
    <property type="entry name" value="TPR_rpt"/>
</dbReference>
<feature type="compositionally biased region" description="Basic residues" evidence="4">
    <location>
        <begin position="593"/>
        <end position="602"/>
    </location>
</feature>
<dbReference type="eggNOG" id="KOG1156">
    <property type="taxonomic scope" value="Eukaryota"/>
</dbReference>
<dbReference type="GeneTree" id="ENSGT00950000183174"/>
<evidence type="ECO:0000256" key="1">
    <source>
        <dbReference type="ARBA" id="ARBA00022737"/>
    </source>
</evidence>
<sequence length="885" mass="102699">MPTSHPLPPKEKTLFNRILKCYEQKQYKNGLKFCQILSNPKFSDHGETLAMKGLTLNCTGKKEEAYELVKRGLKNDLKSHVCWHVYGLLQRSDKKYDEAIKCYRNALRWDKENLHILRDLSMLQVHMRDIEGYRETRYTLLQLKPGQRAPWIGYAIANHLLKDYTIAFKVLEEFSKTQQVQLEMVYEHSELLLYQNSILQEAGLHRQAMEHLESNQDKIVDKLSWLEYKGSLCIELGDMEEAEKVFTELVYRNPENHSYYRNLETVLQPPSDEARLQIYDAVSKIFTKADSPKSLPLTFLTGDMFLTRVDMIMREQLKRGVPPLFISLKPLYKDPVKVGVIGGLVQRYIACLEEHSKFAEDDEETEPPTTLLWAWYFYAQHLDHIHEYERALELINQSLDHTPTLIELHVLKAKVLKHLGDTVGAVASIDEAQALDTADRFINCKCAAYMIRNDMLADAEETASKFTRENVSLDEYLREMQCMWYEVACATAHARAHRYGEALKKCHEVDKHFTEIAEDQFDFHQYCMRKMTLRSYIRMLKLEDTLRSHRFYFQAARIAIKVYIHLHDEPYQPGGGAKDEKESSMSSAELKKLRNKQRRQERKKAAAEERKKQEHHDKTGKKKQQVKNTKNEEDAEVKKEDEFAAEKLVSDPHPLEQAQKFLVPLELYCADQFETHFLAFEVAERRGVVLLMLRALLRAQCVARPTNQPDLHVCKVRFAKKGSFGFITPCFYVAMKPLWFRWQSPPLFPVKESNGLSDVVTQVITLHMSIIHCEEDMEDMNGSFIKSNPNSLTHVFAGASSVYRIDPCRKMEALNMILSINDNMDNLSIKTCEEILESLKGNIDFGKVPDDIILQFRQKCHVIFPRACVFLPPGHVTERKNDVNG</sequence>
<organism evidence="5 6">
    <name type="scientific">Ciona savignyi</name>
    <name type="common">Pacific transparent sea squirt</name>
    <dbReference type="NCBI Taxonomy" id="51511"/>
    <lineage>
        <taxon>Eukaryota</taxon>
        <taxon>Metazoa</taxon>
        <taxon>Chordata</taxon>
        <taxon>Tunicata</taxon>
        <taxon>Ascidiacea</taxon>
        <taxon>Phlebobranchia</taxon>
        <taxon>Cionidae</taxon>
        <taxon>Ciona</taxon>
    </lineage>
</organism>
<dbReference type="STRING" id="51511.ENSCSAVP00000001321"/>
<feature type="compositionally biased region" description="Basic and acidic residues" evidence="4">
    <location>
        <begin position="603"/>
        <end position="617"/>
    </location>
</feature>
<dbReference type="Ensembl" id="ENSCSAVT00000001337.1">
    <property type="protein sequence ID" value="ENSCSAVP00000001321.1"/>
    <property type="gene ID" value="ENSCSAVG00000000732.1"/>
</dbReference>
<accession>H2Y7M3</accession>
<protein>
    <recommendedName>
        <fullName evidence="7">N-alpha-acetyltransferase 15, NatA auxiliary subunit</fullName>
    </recommendedName>
</protein>
<evidence type="ECO:0000256" key="4">
    <source>
        <dbReference type="SAM" id="MobiDB-lite"/>
    </source>
</evidence>
<reference evidence="6" key="1">
    <citation type="submission" date="2003-08" db="EMBL/GenBank/DDBJ databases">
        <authorList>
            <person name="Birren B."/>
            <person name="Nusbaum C."/>
            <person name="Abebe A."/>
            <person name="Abouelleil A."/>
            <person name="Adekoya E."/>
            <person name="Ait-zahra M."/>
            <person name="Allen N."/>
            <person name="Allen T."/>
            <person name="An P."/>
            <person name="Anderson M."/>
            <person name="Anderson S."/>
            <person name="Arachchi H."/>
            <person name="Armbruster J."/>
            <person name="Bachantsang P."/>
            <person name="Baldwin J."/>
            <person name="Barry A."/>
            <person name="Bayul T."/>
            <person name="Blitshsteyn B."/>
            <person name="Bloom T."/>
            <person name="Blye J."/>
            <person name="Boguslavskiy L."/>
            <person name="Borowsky M."/>
            <person name="Boukhgalter B."/>
            <person name="Brunache A."/>
            <person name="Butler J."/>
            <person name="Calixte N."/>
            <person name="Calvo S."/>
            <person name="Camarata J."/>
            <person name="Campo K."/>
            <person name="Chang J."/>
            <person name="Cheshatsang Y."/>
            <person name="Citroen M."/>
            <person name="Collymore A."/>
            <person name="Considine T."/>
            <person name="Cook A."/>
            <person name="Cooke P."/>
            <person name="Corum B."/>
            <person name="Cuomo C."/>
            <person name="David R."/>
            <person name="Dawoe T."/>
            <person name="Degray S."/>
            <person name="Dodge S."/>
            <person name="Dooley K."/>
            <person name="Dorje P."/>
            <person name="Dorjee K."/>
            <person name="Dorris L."/>
            <person name="Duffey N."/>
            <person name="Dupes A."/>
            <person name="Elkins T."/>
            <person name="Engels R."/>
            <person name="Erickson J."/>
            <person name="Farina A."/>
            <person name="Faro S."/>
            <person name="Ferreira P."/>
            <person name="Fischer H."/>
            <person name="Fitzgerald M."/>
            <person name="Foley K."/>
            <person name="Gage D."/>
            <person name="Galagan J."/>
            <person name="Gearin G."/>
            <person name="Gnerre S."/>
            <person name="Gnirke A."/>
            <person name="Goyette A."/>
            <person name="Graham J."/>
            <person name="Grandbois E."/>
            <person name="Gyaltsen K."/>
            <person name="Hafez N."/>
            <person name="Hagopian D."/>
            <person name="Hagos B."/>
            <person name="Hall J."/>
            <person name="Hatcher B."/>
            <person name="Heller A."/>
            <person name="Higgins H."/>
            <person name="Honan T."/>
            <person name="Horn A."/>
            <person name="Houde N."/>
            <person name="Hughes L."/>
            <person name="Hulme W."/>
            <person name="Husby E."/>
            <person name="Iliev I."/>
            <person name="Jaffe D."/>
            <person name="Jones C."/>
            <person name="Kamal M."/>
            <person name="Kamat A."/>
            <person name="Kamvysselis M."/>
            <person name="Karlsson E."/>
            <person name="Kells C."/>
            <person name="Kieu A."/>
            <person name="Kisner P."/>
            <person name="Kodira C."/>
            <person name="Kulbokas E."/>
            <person name="Labutti K."/>
            <person name="Lama D."/>
            <person name="Landers T."/>
            <person name="Leger J."/>
            <person name="Levine S."/>
            <person name="Lewis D."/>
            <person name="Lewis T."/>
            <person name="Lindblad-toh K."/>
            <person name="Liu X."/>
            <person name="Lokyitsang T."/>
            <person name="Lokyitsang Y."/>
            <person name="Lucien O."/>
            <person name="Lui A."/>
            <person name="Ma L.J."/>
            <person name="Mabbitt R."/>
            <person name="Macdonald J."/>
            <person name="Maclean C."/>
            <person name="Major J."/>
            <person name="Manning J."/>
            <person name="Marabella R."/>
            <person name="Maru K."/>
            <person name="Matthews C."/>
            <person name="Mauceli E."/>
            <person name="Mccarthy M."/>
            <person name="Mcdonough S."/>
            <person name="Mcghee T."/>
            <person name="Meldrim J."/>
            <person name="Meneus L."/>
            <person name="Mesirov J."/>
            <person name="Mihalev A."/>
            <person name="Mihova T."/>
            <person name="Mikkelsen T."/>
            <person name="Mlenga V."/>
            <person name="Moru K."/>
            <person name="Mozes J."/>
            <person name="Mulrain L."/>
            <person name="Munson G."/>
            <person name="Naylor J."/>
            <person name="Newes C."/>
            <person name="Nguyen C."/>
            <person name="Nguyen N."/>
            <person name="Nguyen T."/>
            <person name="Nicol R."/>
            <person name="Nielsen C."/>
            <person name="Nizzari M."/>
            <person name="Norbu C."/>
            <person name="Norbu N."/>
            <person name="O'donnell P."/>
            <person name="Okoawo O."/>
            <person name="O'leary S."/>
            <person name="Omotosho B."/>
            <person name="O'neill K."/>
            <person name="Osman S."/>
            <person name="Parker S."/>
            <person name="Perrin D."/>
            <person name="Phunkhang P."/>
            <person name="Piqani B."/>
            <person name="Purcell S."/>
            <person name="Rachupka T."/>
            <person name="Ramasamy U."/>
            <person name="Rameau R."/>
            <person name="Ray V."/>
            <person name="Raymond C."/>
            <person name="Retta R."/>
            <person name="Richardson S."/>
            <person name="Rise C."/>
            <person name="Rodriguez J."/>
            <person name="Rogers J."/>
            <person name="Rogov P."/>
            <person name="Rutman M."/>
            <person name="Schupbach R."/>
            <person name="Seaman C."/>
            <person name="Settipalli S."/>
            <person name="Sharpe T."/>
            <person name="Sheridan J."/>
            <person name="Sherpa N."/>
            <person name="Shi J."/>
            <person name="Smirnov S."/>
            <person name="Smith C."/>
            <person name="Sougnez C."/>
            <person name="Spencer B."/>
            <person name="Stalker J."/>
            <person name="Stange-thomann N."/>
            <person name="Stavropoulos S."/>
            <person name="Stetson K."/>
            <person name="Stone C."/>
            <person name="Stone S."/>
            <person name="Stubbs M."/>
            <person name="Talamas J."/>
            <person name="Tchuinga P."/>
            <person name="Tenzing P."/>
            <person name="Tesfaye S."/>
            <person name="Theodore J."/>
            <person name="Thoulutsang Y."/>
            <person name="Topham K."/>
            <person name="Towey S."/>
            <person name="Tsamla T."/>
            <person name="Tsomo N."/>
            <person name="Vallee D."/>
            <person name="Vassiliev H."/>
            <person name="Venkataraman V."/>
            <person name="Vinson J."/>
            <person name="Vo A."/>
            <person name="Wade C."/>
            <person name="Wang S."/>
            <person name="Wangchuk T."/>
            <person name="Wangdi T."/>
            <person name="Whittaker C."/>
            <person name="Wilkinson J."/>
            <person name="Wu Y."/>
            <person name="Wyman D."/>
            <person name="Yadav S."/>
            <person name="Yang S."/>
            <person name="Yang X."/>
            <person name="Yeager S."/>
            <person name="Yee E."/>
            <person name="Young G."/>
            <person name="Zainoun J."/>
            <person name="Zembeck L."/>
            <person name="Zimmer A."/>
            <person name="Zody M."/>
            <person name="Lander E."/>
        </authorList>
    </citation>
    <scope>NUCLEOTIDE SEQUENCE [LARGE SCALE GENOMIC DNA]</scope>
</reference>
<dbReference type="InParanoid" id="H2Y7M3"/>
<dbReference type="PANTHER" id="PTHR22767:SF2">
    <property type="entry name" value="N(ALPHA)-ACETYLTRANSFERASE 15_16, ISOFORM A"/>
    <property type="match status" value="1"/>
</dbReference>
<evidence type="ECO:0000256" key="3">
    <source>
        <dbReference type="PROSITE-ProRule" id="PRU00339"/>
    </source>
</evidence>
<feature type="region of interest" description="Disordered" evidence="4">
    <location>
        <begin position="572"/>
        <end position="637"/>
    </location>
</feature>
<dbReference type="AlphaFoldDB" id="H2Y7M3"/>
<reference evidence="5" key="2">
    <citation type="submission" date="2025-08" db="UniProtKB">
        <authorList>
            <consortium name="Ensembl"/>
        </authorList>
    </citation>
    <scope>IDENTIFICATION</scope>
</reference>
<evidence type="ECO:0008006" key="7">
    <source>
        <dbReference type="Google" id="ProtNLM"/>
    </source>
</evidence>
<dbReference type="PIRSF" id="PIRSF000422">
    <property type="entry name" value="N-terminal-AcTrfase-A_aux_su"/>
    <property type="match status" value="1"/>
</dbReference>
<dbReference type="FunCoup" id="H2Y7M3">
    <property type="interactions" value="477"/>
</dbReference>
<dbReference type="Pfam" id="PF13181">
    <property type="entry name" value="TPR_8"/>
    <property type="match status" value="1"/>
</dbReference>
<feature type="repeat" description="TPR" evidence="3">
    <location>
        <begin position="80"/>
        <end position="113"/>
    </location>
</feature>
<keyword evidence="1" id="KW-0677">Repeat</keyword>
<keyword evidence="2 3" id="KW-0802">TPR repeat</keyword>
<dbReference type="Gene3D" id="1.25.40.1040">
    <property type="match status" value="1"/>
</dbReference>
<reference evidence="5" key="3">
    <citation type="submission" date="2025-09" db="UniProtKB">
        <authorList>
            <consortium name="Ensembl"/>
        </authorList>
    </citation>
    <scope>IDENTIFICATION</scope>
</reference>
<dbReference type="FunFam" id="1.25.40.1040:FF:000003">
    <property type="entry name" value="N-terminal acetyltransferase A, auxiliary subunit"/>
    <property type="match status" value="1"/>
</dbReference>
<evidence type="ECO:0000256" key="2">
    <source>
        <dbReference type="ARBA" id="ARBA00022803"/>
    </source>
</evidence>
<dbReference type="GO" id="GO:0031415">
    <property type="term" value="C:NatA complex"/>
    <property type="evidence" value="ECO:0007669"/>
    <property type="project" value="TreeGrafter"/>
</dbReference>
<dbReference type="OMA" id="MEMRADY"/>
<dbReference type="Gene3D" id="1.25.40.1010">
    <property type="match status" value="1"/>
</dbReference>
<name>H2Y7M3_CIOSA</name>
<dbReference type="SMART" id="SM00028">
    <property type="entry name" value="TPR"/>
    <property type="match status" value="5"/>
</dbReference>
<dbReference type="PANTHER" id="PTHR22767">
    <property type="entry name" value="N-TERMINAL ACETYLTRANSFERASE-RELATED"/>
    <property type="match status" value="1"/>
</dbReference>
<dbReference type="Proteomes" id="UP000007875">
    <property type="component" value="Unassembled WGS sequence"/>
</dbReference>
<proteinExistence type="predicted"/>